<accession>A0A7G3GFJ3</accession>
<gene>
    <name evidence="1" type="ORF">C1H71_20785</name>
</gene>
<name>A0A7G3GFJ3_9NEIS</name>
<sequence>MKIKQAKEYFELGVIVGFYAIRDPLKVGYWLLVIEGKEERSWTLQTAKNEAKSFASLDTLVGEIEEIAGRVSTLQVRV</sequence>
<evidence type="ECO:0000313" key="2">
    <source>
        <dbReference type="Proteomes" id="UP000515917"/>
    </source>
</evidence>
<dbReference type="KEGG" id="ifl:C1H71_20785"/>
<protein>
    <submittedName>
        <fullName evidence="1">Uncharacterized protein</fullName>
    </submittedName>
</protein>
<dbReference type="RefSeq" id="WP_130108434.1">
    <property type="nucleotide sequence ID" value="NZ_CP025784.1"/>
</dbReference>
<proteinExistence type="predicted"/>
<keyword evidence="1" id="KW-0614">Plasmid</keyword>
<keyword evidence="2" id="KW-1185">Reference proteome</keyword>
<geneLocation type="plasmid" evidence="1 2">
    <name>pl3</name>
</geneLocation>
<dbReference type="EMBL" id="CP025784">
    <property type="protein sequence ID" value="QBC45979.1"/>
    <property type="molecule type" value="Genomic_DNA"/>
</dbReference>
<reference evidence="1 2" key="1">
    <citation type="submission" date="2018-01" db="EMBL/GenBank/DDBJ databases">
        <title>Genome sequence of Iodobacter sp. strain PCH194 isolated from Indian Trans-Himalaya.</title>
        <authorList>
            <person name="Kumar V."/>
            <person name="Thakur V."/>
            <person name="Kumar S."/>
            <person name="Singh D."/>
        </authorList>
    </citation>
    <scope>NUCLEOTIDE SEQUENCE [LARGE SCALE GENOMIC DNA]</scope>
    <source>
        <strain evidence="1 2">PCH194</strain>
        <plasmid evidence="1 2">pl3</plasmid>
    </source>
</reference>
<evidence type="ECO:0000313" key="1">
    <source>
        <dbReference type="EMBL" id="QBC45979.1"/>
    </source>
</evidence>
<dbReference type="Proteomes" id="UP000515917">
    <property type="component" value="Plasmid pl3"/>
</dbReference>
<dbReference type="GeneID" id="39458652"/>
<organism evidence="1 2">
    <name type="scientific">Iodobacter fluviatilis</name>
    <dbReference type="NCBI Taxonomy" id="537"/>
    <lineage>
        <taxon>Bacteria</taxon>
        <taxon>Pseudomonadati</taxon>
        <taxon>Pseudomonadota</taxon>
        <taxon>Betaproteobacteria</taxon>
        <taxon>Neisseriales</taxon>
        <taxon>Chitinibacteraceae</taxon>
        <taxon>Iodobacter</taxon>
    </lineage>
</organism>
<dbReference type="AlphaFoldDB" id="A0A7G3GFJ3"/>